<reference evidence="2" key="1">
    <citation type="submission" date="2020-07" db="EMBL/GenBank/DDBJ databases">
        <title>Koleobacter methoxysyntrophicus gen. nov., sp. nov., a novel anaerobic bacterium isolated from deep subsurface oil field and proposal of Koleobacterales ord. nov. in the phylum Firmicutes.</title>
        <authorList>
            <person name="Sakamoto S."/>
            <person name="Tamaki H."/>
        </authorList>
    </citation>
    <scope>NUCLEOTIDE SEQUENCE</scope>
    <source>
        <strain evidence="2">NRmbB1</strain>
    </source>
</reference>
<evidence type="ECO:0000313" key="2">
    <source>
        <dbReference type="EMBL" id="QSQ10588.1"/>
    </source>
</evidence>
<keyword evidence="3" id="KW-1185">Reference proteome</keyword>
<evidence type="ECO:0000313" key="3">
    <source>
        <dbReference type="Proteomes" id="UP000662904"/>
    </source>
</evidence>
<dbReference type="InterPro" id="IPR012854">
    <property type="entry name" value="Cu_amine_oxidase-like_N"/>
</dbReference>
<sequence length="481" mass="56298">MALRRRMLTLMLTVLFLAQVLLPGASYAQGVSVVVDGEAVELTDAAREINGRLFLPMRALFETLGAEVSWDAETQTAVGRLGERAAEFTAGYHVYIKYWTPDRYMYQMLDESPRTIDGKLYLPVRAAGEGLGYRVRWDGAAKTVYLEKMEPGEDEFVFEVYYDTGEYELDEEMTAYIRSLPDEKRREELFRLDSLGYETRWVAREVYRFVPRIVAERLPEQGLPDNSIFSRPDAIERFTMRVTEDQLLKYETYRAGQTSLPALSKRPKKFYQYFYYDESTGQFKLRNWTTNEWITFREDIVPDANRRIVDIAKALFMEHHTVRVNHSPGDNFGSPSAATILFAPKYPDDYTTYPFGFTLMEEELRDYKGFKSFASMRLTKLERYNRNVDDPQYNRLYPPYTARVEKALSVLLDVDDRTIKEVMKFALDTYIKRELRGEIDYDVNLRKSFGDLQVLYRSGTRDPDGFTLHWNIFMFGWSKDQ</sequence>
<dbReference type="AlphaFoldDB" id="A0A8A0RSW5"/>
<dbReference type="EMBL" id="CP059066">
    <property type="protein sequence ID" value="QSQ10588.1"/>
    <property type="molecule type" value="Genomic_DNA"/>
</dbReference>
<protein>
    <submittedName>
        <fullName evidence="2">Protease inhibitor</fullName>
    </submittedName>
</protein>
<dbReference type="Gene3D" id="3.30.457.10">
    <property type="entry name" value="Copper amine oxidase-like, N-terminal domain"/>
    <property type="match status" value="1"/>
</dbReference>
<dbReference type="KEGG" id="kme:H0A61_02998"/>
<feature type="domain" description="Copper amine oxidase-like N-terminal" evidence="1">
    <location>
        <begin position="34"/>
        <end position="146"/>
    </location>
</feature>
<name>A0A8A0RSW5_9FIRM</name>
<dbReference type="InterPro" id="IPR036582">
    <property type="entry name" value="Mao_N_sf"/>
</dbReference>
<proteinExistence type="predicted"/>
<evidence type="ECO:0000259" key="1">
    <source>
        <dbReference type="Pfam" id="PF07833"/>
    </source>
</evidence>
<dbReference type="SUPFAM" id="SSF55383">
    <property type="entry name" value="Copper amine oxidase, domain N"/>
    <property type="match status" value="1"/>
</dbReference>
<organism evidence="2 3">
    <name type="scientific">Koleobacter methoxysyntrophicus</name>
    <dbReference type="NCBI Taxonomy" id="2751313"/>
    <lineage>
        <taxon>Bacteria</taxon>
        <taxon>Bacillati</taxon>
        <taxon>Bacillota</taxon>
        <taxon>Clostridia</taxon>
        <taxon>Koleobacterales</taxon>
        <taxon>Koleobacteraceae</taxon>
        <taxon>Koleobacter</taxon>
    </lineage>
</organism>
<accession>A0A8A0RSW5</accession>
<dbReference type="Proteomes" id="UP000662904">
    <property type="component" value="Chromosome"/>
</dbReference>
<gene>
    <name evidence="2" type="ORF">H0A61_02998</name>
</gene>
<dbReference type="Pfam" id="PF07833">
    <property type="entry name" value="Cu_amine_oxidN1"/>
    <property type="match status" value="1"/>
</dbReference>